<keyword evidence="3" id="KW-1185">Reference proteome</keyword>
<dbReference type="AlphaFoldDB" id="A0A1R1YAW1"/>
<protein>
    <submittedName>
        <fullName evidence="2">Uncharacterized protein</fullName>
    </submittedName>
</protein>
<evidence type="ECO:0000313" key="2">
    <source>
        <dbReference type="EMBL" id="OMJ23796.1"/>
    </source>
</evidence>
<dbReference type="OrthoDB" id="2498029at2759"/>
<comment type="caution">
    <text evidence="2">The sequence shown here is derived from an EMBL/GenBank/DDBJ whole genome shotgun (WGS) entry which is preliminary data.</text>
</comment>
<dbReference type="EMBL" id="LSSN01000470">
    <property type="protein sequence ID" value="OMJ23796.1"/>
    <property type="molecule type" value="Genomic_DNA"/>
</dbReference>
<dbReference type="SUPFAM" id="SSF69349">
    <property type="entry name" value="Phage fibre proteins"/>
    <property type="match status" value="1"/>
</dbReference>
<dbReference type="Proteomes" id="UP000187283">
    <property type="component" value="Unassembled WGS sequence"/>
</dbReference>
<sequence length="320" mass="35592">MNSENSGKKFGYEKTESVRNCTVKLPYVPGKSWEDSESVKSNLTGSDIRLTTDPEISLTAEPQISLTAEPEIKLTVEPEIKLTAEPEIKLTAEPEIKLTAEPEIKLTVEPKVKPIAEHGIGLTAEPEIKPAATSKIKLPLEPAINPKVEFILDSDDEAPSLIPKKIDDDENSSSVKTDVSLSDPKKRPIILVNPPRPAFQYSKTVESKKPKERVKLNLTAALACKVFTPYEYSKKVKALEALTGQRDNSVNPYCTVTVKGIKPQPYRVVKGFLIDSRIWIEKVANIQFVGDKTVFLVEKCYRRTFVHIIGNNPLITVIDE</sequence>
<name>A0A1R1YAW1_9FUNG</name>
<evidence type="ECO:0000313" key="3">
    <source>
        <dbReference type="Proteomes" id="UP000187283"/>
    </source>
</evidence>
<reference evidence="2 3" key="1">
    <citation type="submission" date="2017-01" db="EMBL/GenBank/DDBJ databases">
        <authorList>
            <person name="Mah S.A."/>
            <person name="Swanson W.J."/>
            <person name="Moy G.W."/>
            <person name="Vacquier V.D."/>
        </authorList>
    </citation>
    <scope>NUCLEOTIDE SEQUENCE [LARGE SCALE GENOMIC DNA]</scope>
    <source>
        <strain evidence="2 3">GSMNP</strain>
    </source>
</reference>
<gene>
    <name evidence="2" type="ORF">AYI70_g2009</name>
</gene>
<accession>A0A1R1YAW1</accession>
<proteinExistence type="predicted"/>
<feature type="region of interest" description="Disordered" evidence="1">
    <location>
        <begin position="161"/>
        <end position="181"/>
    </location>
</feature>
<evidence type="ECO:0000256" key="1">
    <source>
        <dbReference type="SAM" id="MobiDB-lite"/>
    </source>
</evidence>
<organism evidence="2 3">
    <name type="scientific">Smittium culicis</name>
    <dbReference type="NCBI Taxonomy" id="133412"/>
    <lineage>
        <taxon>Eukaryota</taxon>
        <taxon>Fungi</taxon>
        <taxon>Fungi incertae sedis</taxon>
        <taxon>Zoopagomycota</taxon>
        <taxon>Kickxellomycotina</taxon>
        <taxon>Harpellomycetes</taxon>
        <taxon>Harpellales</taxon>
        <taxon>Legeriomycetaceae</taxon>
        <taxon>Smittium</taxon>
    </lineage>
</organism>